<dbReference type="EMBL" id="CP009048">
    <property type="protein sequence ID" value="AIL60610.1"/>
    <property type="molecule type" value="Genomic_DNA"/>
</dbReference>
<evidence type="ECO:0000313" key="7">
    <source>
        <dbReference type="EMBL" id="AIL60610.1"/>
    </source>
</evidence>
<evidence type="ECO:0000313" key="8">
    <source>
        <dbReference type="Proteomes" id="UP000028931"/>
    </source>
</evidence>
<dbReference type="HOGENOM" id="CLU_160072_4_1_6"/>
<evidence type="ECO:0000256" key="2">
    <source>
        <dbReference type="ARBA" id="ARBA00022692"/>
    </source>
</evidence>
<keyword evidence="3 5" id="KW-1133">Transmembrane helix</keyword>
<gene>
    <name evidence="7" type="ORF">PSAKL28_13840</name>
</gene>
<dbReference type="GO" id="GO:0005886">
    <property type="term" value="C:plasma membrane"/>
    <property type="evidence" value="ECO:0007669"/>
    <property type="project" value="InterPro"/>
</dbReference>
<dbReference type="Pfam" id="PF06305">
    <property type="entry name" value="LapA_dom"/>
    <property type="match status" value="1"/>
</dbReference>
<dbReference type="InterPro" id="IPR010445">
    <property type="entry name" value="LapA_dom"/>
</dbReference>
<proteinExistence type="predicted"/>
<name>A0A077F8K4_9PSED</name>
<keyword evidence="1" id="KW-1003">Cell membrane</keyword>
<feature type="transmembrane region" description="Helical" evidence="5">
    <location>
        <begin position="53"/>
        <end position="76"/>
    </location>
</feature>
<evidence type="ECO:0000256" key="4">
    <source>
        <dbReference type="ARBA" id="ARBA00023136"/>
    </source>
</evidence>
<evidence type="ECO:0000259" key="6">
    <source>
        <dbReference type="Pfam" id="PF06305"/>
    </source>
</evidence>
<evidence type="ECO:0000256" key="1">
    <source>
        <dbReference type="ARBA" id="ARBA00022475"/>
    </source>
</evidence>
<evidence type="ECO:0000256" key="5">
    <source>
        <dbReference type="SAM" id="Phobius"/>
    </source>
</evidence>
<sequence length="85" mass="9610">MRLLQGWRVRNFKRLLCVLFILVVVLGVLFFVLENQQPVALVFLGWSLPQLPVSIFVLMALLVGLVVGPILGFIVAKRRPRLKNG</sequence>
<accession>A0A077F8K4</accession>
<dbReference type="KEGG" id="palk:PSAKL28_13840"/>
<reference evidence="7 8" key="1">
    <citation type="submission" date="2014-07" db="EMBL/GenBank/DDBJ databases">
        <authorList>
            <person name="Lee K."/>
            <person name="Lim J.Y."/>
            <person name="Hwang I."/>
        </authorList>
    </citation>
    <scope>NUCLEOTIDE SEQUENCE [LARGE SCALE GENOMIC DNA]</scope>
    <source>
        <strain evidence="7 8">KL28</strain>
    </source>
</reference>
<evidence type="ECO:0000256" key="3">
    <source>
        <dbReference type="ARBA" id="ARBA00022989"/>
    </source>
</evidence>
<dbReference type="AlphaFoldDB" id="A0A077F8K4"/>
<protein>
    <submittedName>
        <fullName evidence="7">Membrane protein</fullName>
    </submittedName>
</protein>
<feature type="domain" description="Lipopolysaccharide assembly protein A" evidence="6">
    <location>
        <begin position="34"/>
        <end position="75"/>
    </location>
</feature>
<organism evidence="7 8">
    <name type="scientific">Pseudomonas alkylphenolica</name>
    <dbReference type="NCBI Taxonomy" id="237609"/>
    <lineage>
        <taxon>Bacteria</taxon>
        <taxon>Pseudomonadati</taxon>
        <taxon>Pseudomonadota</taxon>
        <taxon>Gammaproteobacteria</taxon>
        <taxon>Pseudomonadales</taxon>
        <taxon>Pseudomonadaceae</taxon>
        <taxon>Pseudomonas</taxon>
    </lineage>
</organism>
<keyword evidence="2 5" id="KW-0812">Transmembrane</keyword>
<keyword evidence="4 5" id="KW-0472">Membrane</keyword>
<feature type="transmembrane region" description="Helical" evidence="5">
    <location>
        <begin position="12"/>
        <end position="33"/>
    </location>
</feature>
<dbReference type="Proteomes" id="UP000028931">
    <property type="component" value="Chromosome"/>
</dbReference>